<comment type="caution">
    <text evidence="2">The sequence shown here is derived from an EMBL/GenBank/DDBJ whole genome shotgun (WGS) entry which is preliminary data.</text>
</comment>
<organism evidence="2 3">
    <name type="scientific">Cucumis melo var. makuwa</name>
    <name type="common">Oriental melon</name>
    <dbReference type="NCBI Taxonomy" id="1194695"/>
    <lineage>
        <taxon>Eukaryota</taxon>
        <taxon>Viridiplantae</taxon>
        <taxon>Streptophyta</taxon>
        <taxon>Embryophyta</taxon>
        <taxon>Tracheophyta</taxon>
        <taxon>Spermatophyta</taxon>
        <taxon>Magnoliopsida</taxon>
        <taxon>eudicotyledons</taxon>
        <taxon>Gunneridae</taxon>
        <taxon>Pentapetalae</taxon>
        <taxon>rosids</taxon>
        <taxon>fabids</taxon>
        <taxon>Cucurbitales</taxon>
        <taxon>Cucurbitaceae</taxon>
        <taxon>Benincaseae</taxon>
        <taxon>Cucumis</taxon>
    </lineage>
</organism>
<feature type="compositionally biased region" description="Polar residues" evidence="1">
    <location>
        <begin position="21"/>
        <end position="39"/>
    </location>
</feature>
<dbReference type="AlphaFoldDB" id="A0A5D3DHP8"/>
<protein>
    <submittedName>
        <fullName evidence="2">Putative mitochondrial protein</fullName>
    </submittedName>
</protein>
<gene>
    <name evidence="2" type="ORF">E5676_scaffold142G00720</name>
</gene>
<evidence type="ECO:0000313" key="3">
    <source>
        <dbReference type="Proteomes" id="UP000321947"/>
    </source>
</evidence>
<evidence type="ECO:0000256" key="1">
    <source>
        <dbReference type="SAM" id="MobiDB-lite"/>
    </source>
</evidence>
<name>A0A5D3DHP8_CUCMM</name>
<feature type="region of interest" description="Disordered" evidence="1">
    <location>
        <begin position="1"/>
        <end position="97"/>
    </location>
</feature>
<proteinExistence type="predicted"/>
<evidence type="ECO:0000313" key="2">
    <source>
        <dbReference type="EMBL" id="TYK23092.1"/>
    </source>
</evidence>
<reference evidence="2 3" key="1">
    <citation type="submission" date="2019-08" db="EMBL/GenBank/DDBJ databases">
        <title>Draft genome sequences of two oriental melons (Cucumis melo L. var makuwa).</title>
        <authorList>
            <person name="Kwon S.-Y."/>
        </authorList>
    </citation>
    <scope>NUCLEOTIDE SEQUENCE [LARGE SCALE GENOMIC DNA]</scope>
    <source>
        <strain evidence="3">cv. Chang Bougi</strain>
        <tissue evidence="2">Leaf</tissue>
    </source>
</reference>
<dbReference type="EMBL" id="SSTD01004586">
    <property type="protein sequence ID" value="TYK23092.1"/>
    <property type="molecule type" value="Genomic_DNA"/>
</dbReference>
<dbReference type="Proteomes" id="UP000321947">
    <property type="component" value="Unassembled WGS sequence"/>
</dbReference>
<sequence>MTNSIESHINYRMSENDRSKTNSTFTHANSPVGKNNKSETVVPEDMVEKGNVDEVITDKENRVDENEVVAESTENRTKQDHPGNISKYDPSLDLPIG</sequence>
<feature type="compositionally biased region" description="Basic and acidic residues" evidence="1">
    <location>
        <begin position="46"/>
        <end position="65"/>
    </location>
</feature>
<accession>A0A5D3DHP8</accession>